<evidence type="ECO:0000259" key="7">
    <source>
        <dbReference type="SMART" id="SM00382"/>
    </source>
</evidence>
<dbReference type="SUPFAM" id="SSF116846">
    <property type="entry name" value="MIT domain"/>
    <property type="match status" value="1"/>
</dbReference>
<dbReference type="Proteomes" id="UP000823046">
    <property type="component" value="Unassembled WGS sequence"/>
</dbReference>
<comment type="similarity">
    <text evidence="5">Belongs to the AAA ATPase family.</text>
</comment>
<gene>
    <name evidence="8" type="ORF">IE077_000415</name>
</gene>
<evidence type="ECO:0000256" key="1">
    <source>
        <dbReference type="ARBA" id="ARBA00004370"/>
    </source>
</evidence>
<dbReference type="SUPFAM" id="SSF52540">
    <property type="entry name" value="P-loop containing nucleoside triphosphate hydrolases"/>
    <property type="match status" value="1"/>
</dbReference>
<dbReference type="Pfam" id="PF09336">
    <property type="entry name" value="Vps4_C"/>
    <property type="match status" value="1"/>
</dbReference>
<dbReference type="SMART" id="SM00382">
    <property type="entry name" value="AAA"/>
    <property type="match status" value="1"/>
</dbReference>
<dbReference type="InterPro" id="IPR036181">
    <property type="entry name" value="MIT_dom_sf"/>
</dbReference>
<dbReference type="Gene3D" id="1.10.8.60">
    <property type="match status" value="1"/>
</dbReference>
<evidence type="ECO:0000313" key="8">
    <source>
        <dbReference type="EMBL" id="KAF8820767.1"/>
    </source>
</evidence>
<protein>
    <submittedName>
        <fullName evidence="8">Vacuolar protein sorting-associated protein vps4</fullName>
    </submittedName>
</protein>
<evidence type="ECO:0000313" key="9">
    <source>
        <dbReference type="Proteomes" id="UP000823046"/>
    </source>
</evidence>
<dbReference type="EMBL" id="JADAQX010000306">
    <property type="protein sequence ID" value="KAF8820767.1"/>
    <property type="molecule type" value="Genomic_DNA"/>
</dbReference>
<dbReference type="InterPro" id="IPR003960">
    <property type="entry name" value="ATPase_AAA_CS"/>
</dbReference>
<dbReference type="InterPro" id="IPR050304">
    <property type="entry name" value="MT-severing_AAA_ATPase"/>
</dbReference>
<keyword evidence="3 5" id="KW-0067">ATP-binding</keyword>
<accession>A0ABQ7J9W8</accession>
<feature type="domain" description="AAA+ ATPase" evidence="7">
    <location>
        <begin position="157"/>
        <end position="293"/>
    </location>
</feature>
<reference evidence="8 9" key="1">
    <citation type="journal article" date="2020" name="bioRxiv">
        <title>Metabolic contributions of an alphaproteobacterial endosymbiont in the apicomplexan Cardiosporidium cionae.</title>
        <authorList>
            <person name="Hunter E.S."/>
            <person name="Paight C.J."/>
            <person name="Lane C.E."/>
        </authorList>
    </citation>
    <scope>NUCLEOTIDE SEQUENCE [LARGE SCALE GENOMIC DNA]</scope>
    <source>
        <strain evidence="8">ESH_2018</strain>
    </source>
</reference>
<feature type="compositionally biased region" description="Basic and acidic residues" evidence="6">
    <location>
        <begin position="89"/>
        <end position="109"/>
    </location>
</feature>
<organism evidence="8 9">
    <name type="scientific">Cardiosporidium cionae</name>
    <dbReference type="NCBI Taxonomy" id="476202"/>
    <lineage>
        <taxon>Eukaryota</taxon>
        <taxon>Sar</taxon>
        <taxon>Alveolata</taxon>
        <taxon>Apicomplexa</taxon>
        <taxon>Aconoidasida</taxon>
        <taxon>Nephromycida</taxon>
        <taxon>Cardiosporidium</taxon>
    </lineage>
</organism>
<dbReference type="Pfam" id="PF00004">
    <property type="entry name" value="AAA"/>
    <property type="match status" value="1"/>
</dbReference>
<dbReference type="CDD" id="cd02656">
    <property type="entry name" value="MIT"/>
    <property type="match status" value="1"/>
</dbReference>
<dbReference type="PANTHER" id="PTHR23074:SF83">
    <property type="entry name" value="VACUOLAR PROTEIN SORTING-ASSOCIATED PROTEIN 4A"/>
    <property type="match status" value="1"/>
</dbReference>
<dbReference type="InterPro" id="IPR007330">
    <property type="entry name" value="MIT_dom"/>
</dbReference>
<proteinExistence type="inferred from homology"/>
<dbReference type="Gene3D" id="3.40.50.300">
    <property type="entry name" value="P-loop containing nucleotide triphosphate hydrolases"/>
    <property type="match status" value="1"/>
</dbReference>
<name>A0ABQ7J9W8_9APIC</name>
<dbReference type="Pfam" id="PF17862">
    <property type="entry name" value="AAA_lid_3"/>
    <property type="match status" value="1"/>
</dbReference>
<evidence type="ECO:0000256" key="4">
    <source>
        <dbReference type="ARBA" id="ARBA00023136"/>
    </source>
</evidence>
<comment type="caution">
    <text evidence="8">The sequence shown here is derived from an EMBL/GenBank/DDBJ whole genome shotgun (WGS) entry which is preliminary data.</text>
</comment>
<keyword evidence="9" id="KW-1185">Reference proteome</keyword>
<evidence type="ECO:0000256" key="3">
    <source>
        <dbReference type="ARBA" id="ARBA00022840"/>
    </source>
</evidence>
<evidence type="ECO:0000256" key="5">
    <source>
        <dbReference type="RuleBase" id="RU003651"/>
    </source>
</evidence>
<keyword evidence="4" id="KW-0472">Membrane</keyword>
<dbReference type="PANTHER" id="PTHR23074">
    <property type="entry name" value="AAA DOMAIN-CONTAINING"/>
    <property type="match status" value="1"/>
</dbReference>
<dbReference type="PROSITE" id="PS00674">
    <property type="entry name" value="AAA"/>
    <property type="match status" value="1"/>
</dbReference>
<feature type="region of interest" description="Disordered" evidence="6">
    <location>
        <begin position="77"/>
        <end position="109"/>
    </location>
</feature>
<keyword evidence="2 5" id="KW-0547">Nucleotide-binding</keyword>
<comment type="subcellular location">
    <subcellularLocation>
        <location evidence="1">Membrane</location>
    </subcellularLocation>
</comment>
<dbReference type="InterPro" id="IPR003959">
    <property type="entry name" value="ATPase_AAA_core"/>
</dbReference>
<dbReference type="InterPro" id="IPR027417">
    <property type="entry name" value="P-loop_NTPase"/>
</dbReference>
<dbReference type="Gene3D" id="1.20.58.80">
    <property type="entry name" value="Phosphotransferase system, lactose/cellobiose-type IIA subunit"/>
    <property type="match status" value="1"/>
</dbReference>
<dbReference type="InterPro" id="IPR003593">
    <property type="entry name" value="AAA+_ATPase"/>
</dbReference>
<evidence type="ECO:0000256" key="2">
    <source>
        <dbReference type="ARBA" id="ARBA00022741"/>
    </source>
</evidence>
<dbReference type="InterPro" id="IPR015415">
    <property type="entry name" value="Spast_Vps4_C"/>
</dbReference>
<dbReference type="InterPro" id="IPR041569">
    <property type="entry name" value="AAA_lid_3"/>
</dbReference>
<evidence type="ECO:0000256" key="6">
    <source>
        <dbReference type="SAM" id="MobiDB-lite"/>
    </source>
</evidence>
<sequence length="430" mass="48165">MENERLQKALNFSQVAAEKDRAGLYAEAFELYKISLDNWQFVCKYQSNEALKERLYKKMGDIITRAEQLKGFLEAQGNAKTNGPLPAVDDNRKSNGQDGEQKEDDKMKEKLESAIVSEKPNVRWSDIAGLMGAKASLQEAVILPTRFPNLFTGDRKPWKGILLYGPPGTGKTYLAKACATEADGTFLAGVSSADLMSKWQGESEKLVRSLFEMARQKKPAIIFIDEVDSMCSARSDNESESSRRVKTEFLVQMQGMGQDSNGVLVLGASNVPWELDSAIRRRFERRIYIPLPEEDGRKILFHLAVKNTPNNLSERDFTVLAQKTNGFSGADINIVARDALFQPVRKCRMATHFKEVKTGNKTFLSPCSPTDTDSTKREVNLMSIPAEELLPPVVNRQDFLDVLSKTRPSVGPDDLKKHQAWTKQYGLEGN</sequence>
<dbReference type="Pfam" id="PF04212">
    <property type="entry name" value="MIT"/>
    <property type="match status" value="1"/>
</dbReference>